<evidence type="ECO:0000259" key="8">
    <source>
        <dbReference type="PROSITE" id="PS50011"/>
    </source>
</evidence>
<dbReference type="PROSITE" id="PS00108">
    <property type="entry name" value="PROTEIN_KINASE_ST"/>
    <property type="match status" value="1"/>
</dbReference>
<evidence type="ECO:0000313" key="9">
    <source>
        <dbReference type="EMBL" id="ETV97838.1"/>
    </source>
</evidence>
<dbReference type="Gene3D" id="1.10.510.10">
    <property type="entry name" value="Transferase(Phosphotransferase) domain 1"/>
    <property type="match status" value="1"/>
</dbReference>
<sequence length="471" mass="53502">MDSQEHGAAVVRPSLRLTTHLMATFKGINMMYYKAQRERKAEKALLSKDPTAGLTKHVETSKKVDKIMAGHYVPTENEVLHGRYRITGKKLGMGTFGQVLEAYDETTSEGVAIKIIKNHSHFTIQAQTEIKILEYMHTSSEANRCHIVKLLDKFSHKGHECLVFPLCSYNLYELLRSVEFKGLGLKLIRKFAKQMIESLEFLGSVGVIHCDLKPENVVLVRSNRSSIKVVDFGSSCLSDKRIHTYIQSRFYRAPEILLGMKYSTAIDVWSVGCILVELHTGSPLFAGQDLPDQLRRMALVLGVIPGHIVEQANPNVRREYFERELLPDLTPTRNYKLKKRNLKPDGSVSLDSICTLGGRRLNKEPDHSRADYDRFVDLVSRMLEMDPARRITPAMALHHPFFHDHMPPPPPQPFLTRSAASMDKKRTTGLESTDVCMTDHESSTVRSDDPYHVCTHRAKQRKLLVPHHRDG</sequence>
<dbReference type="InterPro" id="IPR011009">
    <property type="entry name" value="Kinase-like_dom_sf"/>
</dbReference>
<comment type="similarity">
    <text evidence="7">Belongs to the protein kinase superfamily.</text>
</comment>
<reference evidence="9" key="1">
    <citation type="submission" date="2013-12" db="EMBL/GenBank/DDBJ databases">
        <title>The Genome Sequence of Aphanomyces invadans NJM9701.</title>
        <authorList>
            <consortium name="The Broad Institute Genomics Platform"/>
            <person name="Russ C."/>
            <person name="Tyler B."/>
            <person name="van West P."/>
            <person name="Dieguez-Uribeondo J."/>
            <person name="Young S.K."/>
            <person name="Zeng Q."/>
            <person name="Gargeya S."/>
            <person name="Fitzgerald M."/>
            <person name="Abouelleil A."/>
            <person name="Alvarado L."/>
            <person name="Chapman S.B."/>
            <person name="Gainer-Dewar J."/>
            <person name="Goldberg J."/>
            <person name="Griggs A."/>
            <person name="Gujja S."/>
            <person name="Hansen M."/>
            <person name="Howarth C."/>
            <person name="Imamovic A."/>
            <person name="Ireland A."/>
            <person name="Larimer J."/>
            <person name="McCowan C."/>
            <person name="Murphy C."/>
            <person name="Pearson M."/>
            <person name="Poon T.W."/>
            <person name="Priest M."/>
            <person name="Roberts A."/>
            <person name="Saif S."/>
            <person name="Shea T."/>
            <person name="Sykes S."/>
            <person name="Wortman J."/>
            <person name="Nusbaum C."/>
            <person name="Birren B."/>
        </authorList>
    </citation>
    <scope>NUCLEOTIDE SEQUENCE [LARGE SCALE GENOMIC DNA]</scope>
    <source>
        <strain evidence="9">NJM9701</strain>
    </source>
</reference>
<dbReference type="InterPro" id="IPR050494">
    <property type="entry name" value="Ser_Thr_dual-spec_kinase"/>
</dbReference>
<dbReference type="Pfam" id="PF00069">
    <property type="entry name" value="Pkinase"/>
    <property type="match status" value="1"/>
</dbReference>
<name>A0A024TUX5_9STRA</name>
<evidence type="ECO:0000256" key="2">
    <source>
        <dbReference type="ARBA" id="ARBA00022679"/>
    </source>
</evidence>
<dbReference type="InterPro" id="IPR000719">
    <property type="entry name" value="Prot_kinase_dom"/>
</dbReference>
<dbReference type="RefSeq" id="XP_008873399.1">
    <property type="nucleotide sequence ID" value="XM_008875177.1"/>
</dbReference>
<accession>A0A024TUX5</accession>
<dbReference type="GeneID" id="20086228"/>
<evidence type="ECO:0000256" key="1">
    <source>
        <dbReference type="ARBA" id="ARBA00022527"/>
    </source>
</evidence>
<dbReference type="SUPFAM" id="SSF56112">
    <property type="entry name" value="Protein kinase-like (PK-like)"/>
    <property type="match status" value="1"/>
</dbReference>
<dbReference type="GO" id="GO:0005524">
    <property type="term" value="F:ATP binding"/>
    <property type="evidence" value="ECO:0007669"/>
    <property type="project" value="UniProtKB-UniRule"/>
</dbReference>
<dbReference type="Gene3D" id="3.30.200.20">
    <property type="entry name" value="Phosphorylase Kinase, domain 1"/>
    <property type="match status" value="1"/>
</dbReference>
<dbReference type="GO" id="GO:0004674">
    <property type="term" value="F:protein serine/threonine kinase activity"/>
    <property type="evidence" value="ECO:0007669"/>
    <property type="project" value="UniProtKB-KW"/>
</dbReference>
<dbReference type="AlphaFoldDB" id="A0A024TUX5"/>
<protein>
    <submittedName>
        <fullName evidence="9">CMGC/DYRK/DYRK1 protein kinase</fullName>
    </submittedName>
</protein>
<dbReference type="InterPro" id="IPR008271">
    <property type="entry name" value="Ser/Thr_kinase_AS"/>
</dbReference>
<dbReference type="PANTHER" id="PTHR24058:SF28">
    <property type="entry name" value="SERINE_THREONINE-PROTEIN KINASE MINIBRAIN"/>
    <property type="match status" value="1"/>
</dbReference>
<dbReference type="SMART" id="SM00220">
    <property type="entry name" value="S_TKc"/>
    <property type="match status" value="1"/>
</dbReference>
<evidence type="ECO:0000256" key="4">
    <source>
        <dbReference type="ARBA" id="ARBA00022777"/>
    </source>
</evidence>
<evidence type="ECO:0000256" key="3">
    <source>
        <dbReference type="ARBA" id="ARBA00022741"/>
    </source>
</evidence>
<proteinExistence type="inferred from homology"/>
<dbReference type="PROSITE" id="PS00107">
    <property type="entry name" value="PROTEIN_KINASE_ATP"/>
    <property type="match status" value="1"/>
</dbReference>
<dbReference type="PROSITE" id="PS50011">
    <property type="entry name" value="PROTEIN_KINASE_DOM"/>
    <property type="match status" value="1"/>
</dbReference>
<evidence type="ECO:0000256" key="6">
    <source>
        <dbReference type="PROSITE-ProRule" id="PRU10141"/>
    </source>
</evidence>
<keyword evidence="2" id="KW-0808">Transferase</keyword>
<dbReference type="STRING" id="157072.A0A024TUX5"/>
<feature type="binding site" evidence="6">
    <location>
        <position position="114"/>
    </location>
    <ligand>
        <name>ATP</name>
        <dbReference type="ChEBI" id="CHEBI:30616"/>
    </ligand>
</feature>
<organism evidence="9">
    <name type="scientific">Aphanomyces invadans</name>
    <dbReference type="NCBI Taxonomy" id="157072"/>
    <lineage>
        <taxon>Eukaryota</taxon>
        <taxon>Sar</taxon>
        <taxon>Stramenopiles</taxon>
        <taxon>Oomycota</taxon>
        <taxon>Saprolegniomycetes</taxon>
        <taxon>Saprolegniales</taxon>
        <taxon>Verrucalvaceae</taxon>
        <taxon>Aphanomyces</taxon>
    </lineage>
</organism>
<keyword evidence="4 9" id="KW-0418">Kinase</keyword>
<gene>
    <name evidence="9" type="ORF">H310_09178</name>
</gene>
<dbReference type="OrthoDB" id="9332038at2759"/>
<dbReference type="EMBL" id="KI913971">
    <property type="protein sequence ID" value="ETV97838.1"/>
    <property type="molecule type" value="Genomic_DNA"/>
</dbReference>
<evidence type="ECO:0000256" key="7">
    <source>
        <dbReference type="RuleBase" id="RU000304"/>
    </source>
</evidence>
<dbReference type="PANTHER" id="PTHR24058">
    <property type="entry name" value="DUAL SPECIFICITY PROTEIN KINASE"/>
    <property type="match status" value="1"/>
</dbReference>
<keyword evidence="1 7" id="KW-0723">Serine/threonine-protein kinase</keyword>
<dbReference type="InterPro" id="IPR017441">
    <property type="entry name" value="Protein_kinase_ATP_BS"/>
</dbReference>
<keyword evidence="3 6" id="KW-0547">Nucleotide-binding</keyword>
<evidence type="ECO:0000256" key="5">
    <source>
        <dbReference type="ARBA" id="ARBA00022840"/>
    </source>
</evidence>
<feature type="domain" description="Protein kinase" evidence="8">
    <location>
        <begin position="85"/>
        <end position="402"/>
    </location>
</feature>
<keyword evidence="5 6" id="KW-0067">ATP-binding</keyword>
<dbReference type="eggNOG" id="KOG0667">
    <property type="taxonomic scope" value="Eukaryota"/>
</dbReference>
<dbReference type="VEuPathDB" id="FungiDB:H310_09178"/>